<name>A0ABW2SC54_9BURK</name>
<feature type="transmembrane region" description="Helical" evidence="1">
    <location>
        <begin position="7"/>
        <end position="23"/>
    </location>
</feature>
<evidence type="ECO:0000256" key="1">
    <source>
        <dbReference type="SAM" id="Phobius"/>
    </source>
</evidence>
<keyword evidence="1" id="KW-1133">Transmembrane helix</keyword>
<evidence type="ECO:0000313" key="3">
    <source>
        <dbReference type="Proteomes" id="UP001596457"/>
    </source>
</evidence>
<accession>A0ABW2SC54</accession>
<dbReference type="Proteomes" id="UP001596457">
    <property type="component" value="Unassembled WGS sequence"/>
</dbReference>
<reference evidence="3" key="1">
    <citation type="journal article" date="2019" name="Int. J. Syst. Evol. Microbiol.">
        <title>The Global Catalogue of Microorganisms (GCM) 10K type strain sequencing project: providing services to taxonomists for standard genome sequencing and annotation.</title>
        <authorList>
            <consortium name="The Broad Institute Genomics Platform"/>
            <consortium name="The Broad Institute Genome Sequencing Center for Infectious Disease"/>
            <person name="Wu L."/>
            <person name="Ma J."/>
        </authorList>
    </citation>
    <scope>NUCLEOTIDE SEQUENCE [LARGE SCALE GENOMIC DNA]</scope>
    <source>
        <strain evidence="3">CCUG 53903</strain>
    </source>
</reference>
<sequence length="113" mass="12412">MDGRFKEWWWIPLLLVVGAGLLVRRFWRIAALVVLAVVAATLLSACTVVQYRTAAQACELLDIAMREGDLVPGWYTAVGPVLESCGIEGAKAWADEKACAANKYHGYECEVPK</sequence>
<evidence type="ECO:0000313" key="2">
    <source>
        <dbReference type="EMBL" id="MFC7460742.1"/>
    </source>
</evidence>
<keyword evidence="1" id="KW-0472">Membrane</keyword>
<proteinExistence type="predicted"/>
<protein>
    <submittedName>
        <fullName evidence="2">Uncharacterized protein</fullName>
    </submittedName>
</protein>
<gene>
    <name evidence="2" type="ORF">ACFQU0_09910</name>
</gene>
<dbReference type="RefSeq" id="WP_382200281.1">
    <property type="nucleotide sequence ID" value="NZ_JBHTBZ010000020.1"/>
</dbReference>
<feature type="transmembrane region" description="Helical" evidence="1">
    <location>
        <begin position="29"/>
        <end position="49"/>
    </location>
</feature>
<keyword evidence="1" id="KW-0812">Transmembrane</keyword>
<comment type="caution">
    <text evidence="2">The sequence shown here is derived from an EMBL/GenBank/DDBJ whole genome shotgun (WGS) entry which is preliminary data.</text>
</comment>
<dbReference type="EMBL" id="JBHTBZ010000020">
    <property type="protein sequence ID" value="MFC7460742.1"/>
    <property type="molecule type" value="Genomic_DNA"/>
</dbReference>
<organism evidence="2 3">
    <name type="scientific">Hydrogenophaga defluvii</name>
    <dbReference type="NCBI Taxonomy" id="249410"/>
    <lineage>
        <taxon>Bacteria</taxon>
        <taxon>Pseudomonadati</taxon>
        <taxon>Pseudomonadota</taxon>
        <taxon>Betaproteobacteria</taxon>
        <taxon>Burkholderiales</taxon>
        <taxon>Comamonadaceae</taxon>
        <taxon>Hydrogenophaga</taxon>
    </lineage>
</organism>
<keyword evidence="3" id="KW-1185">Reference proteome</keyword>